<dbReference type="EMBL" id="CAUJNA010000605">
    <property type="protein sequence ID" value="CAJ1379195.1"/>
    <property type="molecule type" value="Genomic_DNA"/>
</dbReference>
<proteinExistence type="predicted"/>
<evidence type="ECO:0000313" key="2">
    <source>
        <dbReference type="EMBL" id="CAJ1379195.1"/>
    </source>
</evidence>
<gene>
    <name evidence="2" type="ORF">EVOR1521_LOCUS7506</name>
</gene>
<sequence length="91" mass="9960">MCGPEPKTRRPILSQENLQFVTQPGWERHEAKAPNVKGEMAEWKQLTPRGQRKQARDVGTLLLRVPLPPAPHLVHGRGAPPVPAPVPAPAA</sequence>
<dbReference type="AlphaFoldDB" id="A0AA36I2M8"/>
<reference evidence="2" key="1">
    <citation type="submission" date="2023-08" db="EMBL/GenBank/DDBJ databases">
        <authorList>
            <person name="Chen Y."/>
            <person name="Shah S."/>
            <person name="Dougan E. K."/>
            <person name="Thang M."/>
            <person name="Chan C."/>
        </authorList>
    </citation>
    <scope>NUCLEOTIDE SEQUENCE</scope>
</reference>
<dbReference type="Proteomes" id="UP001178507">
    <property type="component" value="Unassembled WGS sequence"/>
</dbReference>
<comment type="caution">
    <text evidence="2">The sequence shown here is derived from an EMBL/GenBank/DDBJ whole genome shotgun (WGS) entry which is preliminary data.</text>
</comment>
<protein>
    <submittedName>
        <fullName evidence="2">Uncharacterized protein</fullName>
    </submittedName>
</protein>
<feature type="compositionally biased region" description="Pro residues" evidence="1">
    <location>
        <begin position="80"/>
        <end position="91"/>
    </location>
</feature>
<keyword evidence="3" id="KW-1185">Reference proteome</keyword>
<name>A0AA36I2M8_9DINO</name>
<evidence type="ECO:0000313" key="3">
    <source>
        <dbReference type="Proteomes" id="UP001178507"/>
    </source>
</evidence>
<evidence type="ECO:0000256" key="1">
    <source>
        <dbReference type="SAM" id="MobiDB-lite"/>
    </source>
</evidence>
<organism evidence="2 3">
    <name type="scientific">Effrenium voratum</name>
    <dbReference type="NCBI Taxonomy" id="2562239"/>
    <lineage>
        <taxon>Eukaryota</taxon>
        <taxon>Sar</taxon>
        <taxon>Alveolata</taxon>
        <taxon>Dinophyceae</taxon>
        <taxon>Suessiales</taxon>
        <taxon>Symbiodiniaceae</taxon>
        <taxon>Effrenium</taxon>
    </lineage>
</organism>
<accession>A0AA36I2M8</accession>
<feature type="region of interest" description="Disordered" evidence="1">
    <location>
        <begin position="71"/>
        <end position="91"/>
    </location>
</feature>